<name>A0AAE1XI52_9LAMI</name>
<protein>
    <submittedName>
        <fullName evidence="1">Uncharacterized protein</fullName>
    </submittedName>
</protein>
<accession>A0AAE1XI52</accession>
<gene>
    <name evidence="1" type="ORF">Salat_2963600</name>
</gene>
<sequence length="125" mass="13770">MSPSLTFVKQATWIGQGLLRLMRPRSRSLRSIFLIGASICMGNSLLIDRASFPRRLPTAGVYNDNFRAWCPIVRLPVERPMAPCSDLSYATTRSPLILAGMCLTVPHNTLTWGLLTPAVPRVSAS</sequence>
<dbReference type="AlphaFoldDB" id="A0AAE1XI52"/>
<dbReference type="Proteomes" id="UP001293254">
    <property type="component" value="Unassembled WGS sequence"/>
</dbReference>
<dbReference type="EMBL" id="JACGWO010000017">
    <property type="protein sequence ID" value="KAK4412223.1"/>
    <property type="molecule type" value="Genomic_DNA"/>
</dbReference>
<organism evidence="1 2">
    <name type="scientific">Sesamum alatum</name>
    <dbReference type="NCBI Taxonomy" id="300844"/>
    <lineage>
        <taxon>Eukaryota</taxon>
        <taxon>Viridiplantae</taxon>
        <taxon>Streptophyta</taxon>
        <taxon>Embryophyta</taxon>
        <taxon>Tracheophyta</taxon>
        <taxon>Spermatophyta</taxon>
        <taxon>Magnoliopsida</taxon>
        <taxon>eudicotyledons</taxon>
        <taxon>Gunneridae</taxon>
        <taxon>Pentapetalae</taxon>
        <taxon>asterids</taxon>
        <taxon>lamiids</taxon>
        <taxon>Lamiales</taxon>
        <taxon>Pedaliaceae</taxon>
        <taxon>Sesamum</taxon>
    </lineage>
</organism>
<proteinExistence type="predicted"/>
<reference evidence="1" key="1">
    <citation type="submission" date="2020-06" db="EMBL/GenBank/DDBJ databases">
        <authorList>
            <person name="Li T."/>
            <person name="Hu X."/>
            <person name="Zhang T."/>
            <person name="Song X."/>
            <person name="Zhang H."/>
            <person name="Dai N."/>
            <person name="Sheng W."/>
            <person name="Hou X."/>
            <person name="Wei L."/>
        </authorList>
    </citation>
    <scope>NUCLEOTIDE SEQUENCE</scope>
    <source>
        <strain evidence="1">3651</strain>
        <tissue evidence="1">Leaf</tissue>
    </source>
</reference>
<keyword evidence="2" id="KW-1185">Reference proteome</keyword>
<evidence type="ECO:0000313" key="1">
    <source>
        <dbReference type="EMBL" id="KAK4412223.1"/>
    </source>
</evidence>
<comment type="caution">
    <text evidence="1">The sequence shown here is derived from an EMBL/GenBank/DDBJ whole genome shotgun (WGS) entry which is preliminary data.</text>
</comment>
<reference evidence="1" key="2">
    <citation type="journal article" date="2024" name="Plant">
        <title>Genomic evolution and insights into agronomic trait innovations of Sesamum species.</title>
        <authorList>
            <person name="Miao H."/>
            <person name="Wang L."/>
            <person name="Qu L."/>
            <person name="Liu H."/>
            <person name="Sun Y."/>
            <person name="Le M."/>
            <person name="Wang Q."/>
            <person name="Wei S."/>
            <person name="Zheng Y."/>
            <person name="Lin W."/>
            <person name="Duan Y."/>
            <person name="Cao H."/>
            <person name="Xiong S."/>
            <person name="Wang X."/>
            <person name="Wei L."/>
            <person name="Li C."/>
            <person name="Ma Q."/>
            <person name="Ju M."/>
            <person name="Zhao R."/>
            <person name="Li G."/>
            <person name="Mu C."/>
            <person name="Tian Q."/>
            <person name="Mei H."/>
            <person name="Zhang T."/>
            <person name="Gao T."/>
            <person name="Zhang H."/>
        </authorList>
    </citation>
    <scope>NUCLEOTIDE SEQUENCE</scope>
    <source>
        <strain evidence="1">3651</strain>
    </source>
</reference>
<evidence type="ECO:0000313" key="2">
    <source>
        <dbReference type="Proteomes" id="UP001293254"/>
    </source>
</evidence>